<accession>A0A0U5C979</accession>
<dbReference type="EMBL" id="CDMC01000005">
    <property type="protein sequence ID" value="CEL05484.1"/>
    <property type="molecule type" value="Genomic_DNA"/>
</dbReference>
<evidence type="ECO:0000313" key="4">
    <source>
        <dbReference type="Proteomes" id="UP000054771"/>
    </source>
</evidence>
<evidence type="ECO:0000256" key="2">
    <source>
        <dbReference type="ARBA" id="ARBA00023043"/>
    </source>
</evidence>
<gene>
    <name evidence="3" type="ORF">ASPCAL06602</name>
</gene>
<dbReference type="Pfam" id="PF12796">
    <property type="entry name" value="Ank_2"/>
    <property type="match status" value="1"/>
</dbReference>
<reference evidence="4" key="1">
    <citation type="journal article" date="2016" name="Genome Announc.">
        <title>Draft genome sequences of fungus Aspergillus calidoustus.</title>
        <authorList>
            <person name="Horn F."/>
            <person name="Linde J."/>
            <person name="Mattern D.J."/>
            <person name="Walther G."/>
            <person name="Guthke R."/>
            <person name="Scherlach K."/>
            <person name="Martin K."/>
            <person name="Brakhage A.A."/>
            <person name="Petzke L."/>
            <person name="Valiante V."/>
        </authorList>
    </citation>
    <scope>NUCLEOTIDE SEQUENCE [LARGE SCALE GENOMIC DNA]</scope>
    <source>
        <strain evidence="4">SF006504</strain>
    </source>
</reference>
<dbReference type="InterPro" id="IPR036770">
    <property type="entry name" value="Ankyrin_rpt-contain_sf"/>
</dbReference>
<dbReference type="OrthoDB" id="9995210at2759"/>
<organism evidence="3 4">
    <name type="scientific">Aspergillus calidoustus</name>
    <dbReference type="NCBI Taxonomy" id="454130"/>
    <lineage>
        <taxon>Eukaryota</taxon>
        <taxon>Fungi</taxon>
        <taxon>Dikarya</taxon>
        <taxon>Ascomycota</taxon>
        <taxon>Pezizomycotina</taxon>
        <taxon>Eurotiomycetes</taxon>
        <taxon>Eurotiomycetidae</taxon>
        <taxon>Eurotiales</taxon>
        <taxon>Aspergillaceae</taxon>
        <taxon>Aspergillus</taxon>
        <taxon>Aspergillus subgen. Nidulantes</taxon>
    </lineage>
</organism>
<keyword evidence="1" id="KW-0677">Repeat</keyword>
<dbReference type="GO" id="GO:0006396">
    <property type="term" value="P:RNA processing"/>
    <property type="evidence" value="ECO:0007669"/>
    <property type="project" value="TreeGrafter"/>
</dbReference>
<dbReference type="SUPFAM" id="SSF48403">
    <property type="entry name" value="Ankyrin repeat"/>
    <property type="match status" value="1"/>
</dbReference>
<dbReference type="PANTHER" id="PTHR24141">
    <property type="entry name" value="2-5A-DEPENDENT RIBONUCLEASE"/>
    <property type="match status" value="1"/>
</dbReference>
<keyword evidence="4" id="KW-1185">Reference proteome</keyword>
<dbReference type="Proteomes" id="UP000054771">
    <property type="component" value="Unassembled WGS sequence"/>
</dbReference>
<dbReference type="Gene3D" id="1.25.40.20">
    <property type="entry name" value="Ankyrin repeat-containing domain"/>
    <property type="match status" value="2"/>
</dbReference>
<dbReference type="SMART" id="SM00248">
    <property type="entry name" value="ANK"/>
    <property type="match status" value="6"/>
</dbReference>
<protein>
    <submittedName>
        <fullName evidence="3">Uncharacterized protein</fullName>
    </submittedName>
</protein>
<name>A0A0U5C979_ASPCI</name>
<dbReference type="STRING" id="454130.A0A0U5C979"/>
<dbReference type="GO" id="GO:0003723">
    <property type="term" value="F:RNA binding"/>
    <property type="evidence" value="ECO:0007669"/>
    <property type="project" value="TreeGrafter"/>
</dbReference>
<evidence type="ECO:0000256" key="1">
    <source>
        <dbReference type="ARBA" id="ARBA00022737"/>
    </source>
</evidence>
<sequence>MTPLMYAAAKGNYPTILLEKDKSGLNIMDERGSSALSYAVEGRFDVGVYLLLAQPSIDVNGPVNRARNDIPLLCAIERGYRAIARALILHPETKINGVSDSLTPPLIKAIRKHDEELVEFMILNRPDISLSSMHDSTCELLLAQDTVPVNFTGHVEQTPLMSAVINWNLHAMKLPLARNDVDIDSVEFDGRSALSHAVERTSRYVRLLLQHGARPDPEEEDGRTPMFRAIVAPLDRSEILEVLKAAMTARDTLRGGL</sequence>
<dbReference type="PANTHER" id="PTHR24141:SF1">
    <property type="entry name" value="2-5A-DEPENDENT RIBONUCLEASE"/>
    <property type="match status" value="1"/>
</dbReference>
<proteinExistence type="predicted"/>
<dbReference type="InterPro" id="IPR002110">
    <property type="entry name" value="Ankyrin_rpt"/>
</dbReference>
<evidence type="ECO:0000313" key="3">
    <source>
        <dbReference type="EMBL" id="CEL05484.1"/>
    </source>
</evidence>
<dbReference type="GO" id="GO:0004540">
    <property type="term" value="F:RNA nuclease activity"/>
    <property type="evidence" value="ECO:0007669"/>
    <property type="project" value="TreeGrafter"/>
</dbReference>
<keyword evidence="2" id="KW-0040">ANK repeat</keyword>
<dbReference type="AlphaFoldDB" id="A0A0U5C979"/>